<dbReference type="EMBL" id="BMAO01020314">
    <property type="protein sequence ID" value="GFQ66484.1"/>
    <property type="molecule type" value="Genomic_DNA"/>
</dbReference>
<keyword evidence="2" id="KW-1185">Reference proteome</keyword>
<organism evidence="1 2">
    <name type="scientific">Trichonephila clavata</name>
    <name type="common">Joro spider</name>
    <name type="synonym">Nephila clavata</name>
    <dbReference type="NCBI Taxonomy" id="2740835"/>
    <lineage>
        <taxon>Eukaryota</taxon>
        <taxon>Metazoa</taxon>
        <taxon>Ecdysozoa</taxon>
        <taxon>Arthropoda</taxon>
        <taxon>Chelicerata</taxon>
        <taxon>Arachnida</taxon>
        <taxon>Araneae</taxon>
        <taxon>Araneomorphae</taxon>
        <taxon>Entelegynae</taxon>
        <taxon>Araneoidea</taxon>
        <taxon>Nephilidae</taxon>
        <taxon>Trichonephila</taxon>
    </lineage>
</organism>
<protein>
    <submittedName>
        <fullName evidence="1">Uncharacterized protein</fullName>
    </submittedName>
</protein>
<accession>A0A8X6K987</accession>
<dbReference type="Proteomes" id="UP000887116">
    <property type="component" value="Unassembled WGS sequence"/>
</dbReference>
<evidence type="ECO:0000313" key="1">
    <source>
        <dbReference type="EMBL" id="GFQ66484.1"/>
    </source>
</evidence>
<proteinExistence type="predicted"/>
<evidence type="ECO:0000313" key="2">
    <source>
        <dbReference type="Proteomes" id="UP000887116"/>
    </source>
</evidence>
<dbReference type="AlphaFoldDB" id="A0A8X6K987"/>
<gene>
    <name evidence="1" type="ORF">TNCT_12991</name>
</gene>
<name>A0A8X6K987_TRICU</name>
<reference evidence="1" key="1">
    <citation type="submission" date="2020-07" db="EMBL/GenBank/DDBJ databases">
        <title>Multicomponent nature underlies the extraordinary mechanical properties of spider dragline silk.</title>
        <authorList>
            <person name="Kono N."/>
            <person name="Nakamura H."/>
            <person name="Mori M."/>
            <person name="Yoshida Y."/>
            <person name="Ohtoshi R."/>
            <person name="Malay A.D."/>
            <person name="Moran D.A.P."/>
            <person name="Tomita M."/>
            <person name="Numata K."/>
            <person name="Arakawa K."/>
        </authorList>
    </citation>
    <scope>NUCLEOTIDE SEQUENCE</scope>
</reference>
<sequence length="117" mass="13827">MRRFRGSNTEFVEIIIACYERPLTLMSTRHSLRKRVGTAEEEEEKFHAHTLLPHHPDTPLVLFLKKIPPLLEKCNYCNIRNNVQCATPQEKWQVLLELRPLNLVQNTCSNVKYSRKR</sequence>
<comment type="caution">
    <text evidence="1">The sequence shown here is derived from an EMBL/GenBank/DDBJ whole genome shotgun (WGS) entry which is preliminary data.</text>
</comment>